<dbReference type="PROSITE" id="PS51462">
    <property type="entry name" value="NUDIX"/>
    <property type="match status" value="1"/>
</dbReference>
<dbReference type="InterPro" id="IPR015797">
    <property type="entry name" value="NUDIX_hydrolase-like_dom_sf"/>
</dbReference>
<evidence type="ECO:0000256" key="2">
    <source>
        <dbReference type="SAM" id="MobiDB-lite"/>
    </source>
</evidence>
<evidence type="ECO:0000256" key="3">
    <source>
        <dbReference type="SAM" id="Phobius"/>
    </source>
</evidence>
<dbReference type="Pfam" id="PF00293">
    <property type="entry name" value="NUDIX"/>
    <property type="match status" value="1"/>
</dbReference>
<dbReference type="VEuPathDB" id="TriTrypDB:BSAL_18310"/>
<dbReference type="InterPro" id="IPR000086">
    <property type="entry name" value="NUDIX_hydrolase_dom"/>
</dbReference>
<dbReference type="InterPro" id="IPR020084">
    <property type="entry name" value="NUDIX_hydrolase_CS"/>
</dbReference>
<sequence>MTLTGSFSKRPTGNGGVGHHGRHQHHWKSPGTIAAIFLASSAGFLFVIWMVLSASTTSIVDVPMHSDNNNNHINNNKDDGSPPKKQMSSQQQQHQSNIAKPKKSVFKGGAPWRTRKTIAAKVLLETPWIRVEEHTISVRSPSGATVEVSDWKWIDVSDQVNVLVSVTLEVLHKYRQVLKLKSPTTAGVQLFRSGTEPDEGSISNDTEIFMLFEQEKYGYEGLSFAVVGGLVEPDEPPMLAAQREIHEELGLTRCTIMPLGKYRTDVNRGGGFVNSFLAKQCVIDAEQANKHQQDRANSDLERQTPVAMTRDFLKQMLLTRTSEAVKEVKWCNTIAMALLTMDNGLDAGAPQN</sequence>
<dbReference type="Proteomes" id="UP000051952">
    <property type="component" value="Unassembled WGS sequence"/>
</dbReference>
<feature type="compositionally biased region" description="Polar residues" evidence="2">
    <location>
        <begin position="1"/>
        <end position="11"/>
    </location>
</feature>
<feature type="region of interest" description="Disordered" evidence="2">
    <location>
        <begin position="1"/>
        <end position="26"/>
    </location>
</feature>
<dbReference type="GO" id="GO:0016787">
    <property type="term" value="F:hydrolase activity"/>
    <property type="evidence" value="ECO:0007669"/>
    <property type="project" value="UniProtKB-KW"/>
</dbReference>
<keyword evidence="1" id="KW-0378">Hydrolase</keyword>
<keyword evidence="3" id="KW-0472">Membrane</keyword>
<evidence type="ECO:0000313" key="5">
    <source>
        <dbReference type="EMBL" id="CUG88934.1"/>
    </source>
</evidence>
<reference evidence="6" key="1">
    <citation type="submission" date="2015-09" db="EMBL/GenBank/DDBJ databases">
        <authorList>
            <consortium name="Pathogen Informatics"/>
        </authorList>
    </citation>
    <scope>NUCLEOTIDE SEQUENCE [LARGE SCALE GENOMIC DNA]</scope>
    <source>
        <strain evidence="6">Lake Konstanz</strain>
    </source>
</reference>
<organism evidence="5 6">
    <name type="scientific">Bodo saltans</name>
    <name type="common">Flagellated protozoan</name>
    <dbReference type="NCBI Taxonomy" id="75058"/>
    <lineage>
        <taxon>Eukaryota</taxon>
        <taxon>Discoba</taxon>
        <taxon>Euglenozoa</taxon>
        <taxon>Kinetoplastea</taxon>
        <taxon>Metakinetoplastina</taxon>
        <taxon>Eubodonida</taxon>
        <taxon>Bodonidae</taxon>
        <taxon>Bodo</taxon>
    </lineage>
</organism>
<feature type="compositionally biased region" description="Low complexity" evidence="2">
    <location>
        <begin position="86"/>
        <end position="96"/>
    </location>
</feature>
<dbReference type="OrthoDB" id="447842at2759"/>
<dbReference type="AlphaFoldDB" id="A0A0S4JF76"/>
<keyword evidence="3" id="KW-1133">Transmembrane helix</keyword>
<dbReference type="EMBL" id="CYKH01001685">
    <property type="protein sequence ID" value="CUG88934.1"/>
    <property type="molecule type" value="Genomic_DNA"/>
</dbReference>
<evidence type="ECO:0000256" key="1">
    <source>
        <dbReference type="ARBA" id="ARBA00022801"/>
    </source>
</evidence>
<feature type="domain" description="Nudix hydrolase" evidence="4">
    <location>
        <begin position="181"/>
        <end position="352"/>
    </location>
</feature>
<dbReference type="PROSITE" id="PS00893">
    <property type="entry name" value="NUDIX_BOX"/>
    <property type="match status" value="1"/>
</dbReference>
<evidence type="ECO:0000259" key="4">
    <source>
        <dbReference type="PROSITE" id="PS51462"/>
    </source>
</evidence>
<keyword evidence="6" id="KW-1185">Reference proteome</keyword>
<name>A0A0S4JF76_BODSA</name>
<feature type="transmembrane region" description="Helical" evidence="3">
    <location>
        <begin position="32"/>
        <end position="52"/>
    </location>
</feature>
<keyword evidence="3" id="KW-0812">Transmembrane</keyword>
<feature type="region of interest" description="Disordered" evidence="2">
    <location>
        <begin position="65"/>
        <end position="110"/>
    </location>
</feature>
<accession>A0A0S4JF76</accession>
<evidence type="ECO:0000313" key="6">
    <source>
        <dbReference type="Proteomes" id="UP000051952"/>
    </source>
</evidence>
<dbReference type="Gene3D" id="3.90.79.10">
    <property type="entry name" value="Nucleoside Triphosphate Pyrophosphohydrolase"/>
    <property type="match status" value="1"/>
</dbReference>
<dbReference type="SUPFAM" id="SSF55811">
    <property type="entry name" value="Nudix"/>
    <property type="match status" value="1"/>
</dbReference>
<gene>
    <name evidence="5" type="ORF">BSAL_18310</name>
</gene>
<proteinExistence type="predicted"/>
<protein>
    <submittedName>
        <fullName evidence="5">Membrane-associated protein, putative</fullName>
    </submittedName>
</protein>